<sequence length="166" mass="18515">MDGAGQTIFERIEYKLSQKGIEVDNSDLVEAARQIEQRLREDPADVDSKMIRIELKIVELARLLNATLDTLDATEVQNVSDDGAEPVASHPEEYSGSNEHGHLKYRLNSATGIIEQVEDKEEDEVIVADTRGRFGGKRDGKKEDKKCVFIAATDDESVKPSDLKKK</sequence>
<comment type="caution">
    <text evidence="2">The sequence shown here is derived from an EMBL/GenBank/DDBJ whole genome shotgun (WGS) entry which is preliminary data.</text>
</comment>
<protein>
    <submittedName>
        <fullName evidence="2">Uncharacterized protein</fullName>
    </submittedName>
</protein>
<evidence type="ECO:0000313" key="3">
    <source>
        <dbReference type="Proteomes" id="UP001320159"/>
    </source>
</evidence>
<evidence type="ECO:0000313" key="2">
    <source>
        <dbReference type="EMBL" id="MCD1294730.1"/>
    </source>
</evidence>
<dbReference type="EMBL" id="PGCK01000004">
    <property type="protein sequence ID" value="MCD1294730.1"/>
    <property type="molecule type" value="Genomic_DNA"/>
</dbReference>
<evidence type="ECO:0000256" key="1">
    <source>
        <dbReference type="SAM" id="MobiDB-lite"/>
    </source>
</evidence>
<organism evidence="2 3">
    <name type="scientific">Methanooceanicella nereidis</name>
    <dbReference type="NCBI Taxonomy" id="2052831"/>
    <lineage>
        <taxon>Archaea</taxon>
        <taxon>Methanobacteriati</taxon>
        <taxon>Methanobacteriota</taxon>
        <taxon>Stenosarchaea group</taxon>
        <taxon>Methanomicrobia</taxon>
        <taxon>Methanocellales</taxon>
        <taxon>Methanocellaceae</taxon>
        <taxon>Methanooceanicella</taxon>
    </lineage>
</organism>
<dbReference type="RefSeq" id="WP_230741563.1">
    <property type="nucleotide sequence ID" value="NZ_PGCK01000004.1"/>
</dbReference>
<keyword evidence="3" id="KW-1185">Reference proteome</keyword>
<dbReference type="Proteomes" id="UP001320159">
    <property type="component" value="Unassembled WGS sequence"/>
</dbReference>
<proteinExistence type="predicted"/>
<name>A0AAP2RER7_9EURY</name>
<feature type="region of interest" description="Disordered" evidence="1">
    <location>
        <begin position="77"/>
        <end position="102"/>
    </location>
</feature>
<accession>A0AAP2RER7</accession>
<gene>
    <name evidence="2" type="ORF">CUJ83_06925</name>
</gene>
<dbReference type="AlphaFoldDB" id="A0AAP2RER7"/>
<reference evidence="2 3" key="1">
    <citation type="submission" date="2017-11" db="EMBL/GenBank/DDBJ databases">
        <title>Isolation and Characterization of Family Methanocellaceae Species from Potential Methane Hydrate Area Offshore Southwestern Taiwan.</title>
        <authorList>
            <person name="Zhang W.-L."/>
            <person name="Chen W.-C."/>
            <person name="Lai M.-C."/>
            <person name="Chen S.-C."/>
        </authorList>
    </citation>
    <scope>NUCLEOTIDE SEQUENCE [LARGE SCALE GENOMIC DNA]</scope>
    <source>
        <strain evidence="2 3">CWC-04</strain>
    </source>
</reference>